<sequence>MVYESTYLGNMKNGGIEFPVADTAQANVTSTPLSAETTAPTCFCPRRETNFPHGMTVVKPVSFCCGLAARIVPGSSGRGTPVSSPVSQAREGSWVEPRDPVGPKRAFNML</sequence>
<evidence type="ECO:0000313" key="3">
    <source>
        <dbReference type="Proteomes" id="UP001234178"/>
    </source>
</evidence>
<dbReference type="EMBL" id="JAOYFB010000001">
    <property type="protein sequence ID" value="KAK4004185.1"/>
    <property type="molecule type" value="Genomic_DNA"/>
</dbReference>
<reference evidence="2 3" key="1">
    <citation type="journal article" date="2023" name="Nucleic Acids Res.">
        <title>The hologenome of Daphnia magna reveals possible DNA methylation and microbiome-mediated evolution of the host genome.</title>
        <authorList>
            <person name="Chaturvedi A."/>
            <person name="Li X."/>
            <person name="Dhandapani V."/>
            <person name="Marshall H."/>
            <person name="Kissane S."/>
            <person name="Cuenca-Cambronero M."/>
            <person name="Asole G."/>
            <person name="Calvet F."/>
            <person name="Ruiz-Romero M."/>
            <person name="Marangio P."/>
            <person name="Guigo R."/>
            <person name="Rago D."/>
            <person name="Mirbahai L."/>
            <person name="Eastwood N."/>
            <person name="Colbourne J.K."/>
            <person name="Zhou J."/>
            <person name="Mallon E."/>
            <person name="Orsini L."/>
        </authorList>
    </citation>
    <scope>NUCLEOTIDE SEQUENCE [LARGE SCALE GENOMIC DNA]</scope>
    <source>
        <strain evidence="2">LRV0_1</strain>
    </source>
</reference>
<dbReference type="Proteomes" id="UP001234178">
    <property type="component" value="Unassembled WGS sequence"/>
</dbReference>
<evidence type="ECO:0000256" key="1">
    <source>
        <dbReference type="SAM" id="MobiDB-lite"/>
    </source>
</evidence>
<protein>
    <submittedName>
        <fullName evidence="2">Uncharacterized protein</fullName>
    </submittedName>
</protein>
<proteinExistence type="predicted"/>
<feature type="region of interest" description="Disordered" evidence="1">
    <location>
        <begin position="75"/>
        <end position="110"/>
    </location>
</feature>
<evidence type="ECO:0000313" key="2">
    <source>
        <dbReference type="EMBL" id="KAK4004185.1"/>
    </source>
</evidence>
<gene>
    <name evidence="2" type="ORF">OUZ56_005927</name>
</gene>
<organism evidence="2 3">
    <name type="scientific">Daphnia magna</name>
    <dbReference type="NCBI Taxonomy" id="35525"/>
    <lineage>
        <taxon>Eukaryota</taxon>
        <taxon>Metazoa</taxon>
        <taxon>Ecdysozoa</taxon>
        <taxon>Arthropoda</taxon>
        <taxon>Crustacea</taxon>
        <taxon>Branchiopoda</taxon>
        <taxon>Diplostraca</taxon>
        <taxon>Cladocera</taxon>
        <taxon>Anomopoda</taxon>
        <taxon>Daphniidae</taxon>
        <taxon>Daphnia</taxon>
    </lineage>
</organism>
<accession>A0ABQ9YU54</accession>
<name>A0ABQ9YU54_9CRUS</name>
<comment type="caution">
    <text evidence="2">The sequence shown here is derived from an EMBL/GenBank/DDBJ whole genome shotgun (WGS) entry which is preliminary data.</text>
</comment>
<keyword evidence="3" id="KW-1185">Reference proteome</keyword>